<accession>A0A5B7DCL7</accession>
<feature type="transmembrane region" description="Helical" evidence="8">
    <location>
        <begin position="357"/>
        <end position="377"/>
    </location>
</feature>
<dbReference type="EMBL" id="VSRR010000733">
    <property type="protein sequence ID" value="MPC19043.1"/>
    <property type="molecule type" value="Genomic_DNA"/>
</dbReference>
<evidence type="ECO:0000313" key="10">
    <source>
        <dbReference type="Proteomes" id="UP000324222"/>
    </source>
</evidence>
<proteinExistence type="inferred from homology"/>
<evidence type="ECO:0000256" key="1">
    <source>
        <dbReference type="ARBA" id="ARBA00004127"/>
    </source>
</evidence>
<gene>
    <name evidence="9" type="primary">slc35b4_1</name>
    <name evidence="9" type="ORF">E2C01_011949</name>
</gene>
<comment type="subcellular location">
    <subcellularLocation>
        <location evidence="1">Endomembrane system</location>
        <topology evidence="1">Multi-pass membrane protein</topology>
    </subcellularLocation>
</comment>
<sequence length="504" mass="54118">MDRSIPLPRTAAADVLFTSDRWRRAAGDVSVGGSLQCVDPGGLTFNTRHWTHRGRQQQQHCSSVRRHDLSLGGEEAATGETPSGGGVFSPLVCDVISVHQCRHVGVCTTPGSSCRLAWDTDAQCLLVLHTGTDTPARGTVRLCARTAASSRSIMGATSAIVLVFVGCCTNVVFLELLVKEEPGSGNIITCAQFVFIALYGFLFTTQLGTKKNVVPIRDYMVLVVLFFVVNVCNNLAFAFKISMPLHMIFRSGGLIANMVMAVVVLGRRYSPSKCLSVGMITLGTLVCTYASAQTLYEGGGGGSSDGGSGEDSGVVVPSLMTWLGGIVLLTFALFLSARMGIFQECLYARYGKHPWEALFYIHALSLPGFLLTVGSIADHAQRFTSSTPLPSLASVPVLSAIPHMWLYLLGNTLTQFVCISSVFRLTSECTSLTVTLVLTLRKFLSLLFSIAYFRNPFTVTHWLGTALVFGGTLVFSEVPDKLREAVAPSPPVAATTTTTTKKTD</sequence>
<dbReference type="GO" id="GO:0000139">
    <property type="term" value="C:Golgi membrane"/>
    <property type="evidence" value="ECO:0007669"/>
    <property type="project" value="TreeGrafter"/>
</dbReference>
<comment type="similarity">
    <text evidence="2">Belongs to the nucleotide-sugar transporter family. SLC35B subfamily.</text>
</comment>
<comment type="caution">
    <text evidence="9">The sequence shown here is derived from an EMBL/GenBank/DDBJ whole genome shotgun (WGS) entry which is preliminary data.</text>
</comment>
<keyword evidence="4" id="KW-0762">Sugar transport</keyword>
<evidence type="ECO:0000256" key="7">
    <source>
        <dbReference type="ARBA" id="ARBA00023136"/>
    </source>
</evidence>
<feature type="transmembrane region" description="Helical" evidence="8">
    <location>
        <begin position="153"/>
        <end position="174"/>
    </location>
</feature>
<dbReference type="InterPro" id="IPR013657">
    <property type="entry name" value="SCL35B1-4/HUT1"/>
</dbReference>
<dbReference type="GO" id="GO:0005789">
    <property type="term" value="C:endoplasmic reticulum membrane"/>
    <property type="evidence" value="ECO:0007669"/>
    <property type="project" value="TreeGrafter"/>
</dbReference>
<name>A0A5B7DCL7_PORTR</name>
<organism evidence="9 10">
    <name type="scientific">Portunus trituberculatus</name>
    <name type="common">Swimming crab</name>
    <name type="synonym">Neptunus trituberculatus</name>
    <dbReference type="NCBI Taxonomy" id="210409"/>
    <lineage>
        <taxon>Eukaryota</taxon>
        <taxon>Metazoa</taxon>
        <taxon>Ecdysozoa</taxon>
        <taxon>Arthropoda</taxon>
        <taxon>Crustacea</taxon>
        <taxon>Multicrustacea</taxon>
        <taxon>Malacostraca</taxon>
        <taxon>Eumalacostraca</taxon>
        <taxon>Eucarida</taxon>
        <taxon>Decapoda</taxon>
        <taxon>Pleocyemata</taxon>
        <taxon>Brachyura</taxon>
        <taxon>Eubrachyura</taxon>
        <taxon>Portunoidea</taxon>
        <taxon>Portunidae</taxon>
        <taxon>Portuninae</taxon>
        <taxon>Portunus</taxon>
    </lineage>
</organism>
<protein>
    <submittedName>
        <fullName evidence="9">UDP-xylose and UDP-N-acetylglucosamine transporter</fullName>
    </submittedName>
</protein>
<dbReference type="PANTHER" id="PTHR10778">
    <property type="entry name" value="SOLUTE CARRIER FAMILY 35 MEMBER B"/>
    <property type="match status" value="1"/>
</dbReference>
<feature type="transmembrane region" description="Helical" evidence="8">
    <location>
        <begin position="316"/>
        <end position="336"/>
    </location>
</feature>
<evidence type="ECO:0000256" key="6">
    <source>
        <dbReference type="ARBA" id="ARBA00022989"/>
    </source>
</evidence>
<evidence type="ECO:0000313" key="9">
    <source>
        <dbReference type="EMBL" id="MPC19043.1"/>
    </source>
</evidence>
<evidence type="ECO:0000256" key="2">
    <source>
        <dbReference type="ARBA" id="ARBA00010694"/>
    </source>
</evidence>
<keyword evidence="3" id="KW-0813">Transport</keyword>
<feature type="transmembrane region" description="Helical" evidence="8">
    <location>
        <begin position="219"/>
        <end position="241"/>
    </location>
</feature>
<dbReference type="AlphaFoldDB" id="A0A5B7DCL7"/>
<keyword evidence="6 8" id="KW-1133">Transmembrane helix</keyword>
<feature type="transmembrane region" description="Helical" evidence="8">
    <location>
        <begin position="186"/>
        <end position="207"/>
    </location>
</feature>
<evidence type="ECO:0000256" key="4">
    <source>
        <dbReference type="ARBA" id="ARBA00022597"/>
    </source>
</evidence>
<feature type="transmembrane region" description="Helical" evidence="8">
    <location>
        <begin position="247"/>
        <end position="265"/>
    </location>
</feature>
<evidence type="ECO:0000256" key="5">
    <source>
        <dbReference type="ARBA" id="ARBA00022692"/>
    </source>
</evidence>
<dbReference type="Pfam" id="PF08449">
    <property type="entry name" value="UAA"/>
    <property type="match status" value="1"/>
</dbReference>
<evidence type="ECO:0000256" key="8">
    <source>
        <dbReference type="SAM" id="Phobius"/>
    </source>
</evidence>
<keyword evidence="10" id="KW-1185">Reference proteome</keyword>
<dbReference type="GO" id="GO:0005462">
    <property type="term" value="F:UDP-N-acetylglucosamine transmembrane transporter activity"/>
    <property type="evidence" value="ECO:0007669"/>
    <property type="project" value="TreeGrafter"/>
</dbReference>
<dbReference type="OrthoDB" id="999962at2759"/>
<evidence type="ECO:0000256" key="3">
    <source>
        <dbReference type="ARBA" id="ARBA00022448"/>
    </source>
</evidence>
<reference evidence="9 10" key="1">
    <citation type="submission" date="2019-05" db="EMBL/GenBank/DDBJ databases">
        <title>Another draft genome of Portunus trituberculatus and its Hox gene families provides insights of decapod evolution.</title>
        <authorList>
            <person name="Jeong J.-H."/>
            <person name="Song I."/>
            <person name="Kim S."/>
            <person name="Choi T."/>
            <person name="Kim D."/>
            <person name="Ryu S."/>
            <person name="Kim W."/>
        </authorList>
    </citation>
    <scope>NUCLEOTIDE SEQUENCE [LARGE SCALE GENOMIC DNA]</scope>
    <source>
        <tissue evidence="9">Muscle</tissue>
    </source>
</reference>
<feature type="transmembrane region" description="Helical" evidence="8">
    <location>
        <begin position="277"/>
        <end position="296"/>
    </location>
</feature>
<dbReference type="GO" id="GO:0005464">
    <property type="term" value="F:UDP-xylose transmembrane transporter activity"/>
    <property type="evidence" value="ECO:0007669"/>
    <property type="project" value="TreeGrafter"/>
</dbReference>
<keyword evidence="7 8" id="KW-0472">Membrane</keyword>
<dbReference type="Proteomes" id="UP000324222">
    <property type="component" value="Unassembled WGS sequence"/>
</dbReference>
<feature type="transmembrane region" description="Helical" evidence="8">
    <location>
        <begin position="459"/>
        <end position="476"/>
    </location>
</feature>
<dbReference type="PANTHER" id="PTHR10778:SF4">
    <property type="entry name" value="NUCLEOTIDE SUGAR TRANSPORTER SLC35B4"/>
    <property type="match status" value="1"/>
</dbReference>
<keyword evidence="5 8" id="KW-0812">Transmembrane</keyword>